<protein>
    <submittedName>
        <fullName evidence="2">Uncharacterized protein</fullName>
    </submittedName>
</protein>
<feature type="compositionally biased region" description="Polar residues" evidence="1">
    <location>
        <begin position="11"/>
        <end position="26"/>
    </location>
</feature>
<gene>
    <name evidence="2" type="ORF">TNIN_419331</name>
</gene>
<comment type="caution">
    <text evidence="2">The sequence shown here is derived from an EMBL/GenBank/DDBJ whole genome shotgun (WGS) entry which is preliminary data.</text>
</comment>
<feature type="compositionally biased region" description="Basic and acidic residues" evidence="1">
    <location>
        <begin position="78"/>
        <end position="101"/>
    </location>
</feature>
<reference evidence="2" key="1">
    <citation type="submission" date="2020-08" db="EMBL/GenBank/DDBJ databases">
        <title>Multicomponent nature underlies the extraordinary mechanical properties of spider dragline silk.</title>
        <authorList>
            <person name="Kono N."/>
            <person name="Nakamura H."/>
            <person name="Mori M."/>
            <person name="Yoshida Y."/>
            <person name="Ohtoshi R."/>
            <person name="Malay A.D."/>
            <person name="Moran D.A.P."/>
            <person name="Tomita M."/>
            <person name="Numata K."/>
            <person name="Arakawa K."/>
        </authorList>
    </citation>
    <scope>NUCLEOTIDE SEQUENCE</scope>
</reference>
<evidence type="ECO:0000313" key="2">
    <source>
        <dbReference type="EMBL" id="GFY59771.1"/>
    </source>
</evidence>
<keyword evidence="3" id="KW-1185">Reference proteome</keyword>
<proteinExistence type="predicted"/>
<name>A0A8X6XYL0_9ARAC</name>
<feature type="region of interest" description="Disordered" evidence="1">
    <location>
        <begin position="55"/>
        <end position="101"/>
    </location>
</feature>
<organism evidence="2 3">
    <name type="scientific">Trichonephila inaurata madagascariensis</name>
    <dbReference type="NCBI Taxonomy" id="2747483"/>
    <lineage>
        <taxon>Eukaryota</taxon>
        <taxon>Metazoa</taxon>
        <taxon>Ecdysozoa</taxon>
        <taxon>Arthropoda</taxon>
        <taxon>Chelicerata</taxon>
        <taxon>Arachnida</taxon>
        <taxon>Araneae</taxon>
        <taxon>Araneomorphae</taxon>
        <taxon>Entelegynae</taxon>
        <taxon>Araneoidea</taxon>
        <taxon>Nephilidae</taxon>
        <taxon>Trichonephila</taxon>
        <taxon>Trichonephila inaurata</taxon>
    </lineage>
</organism>
<feature type="region of interest" description="Disordered" evidence="1">
    <location>
        <begin position="122"/>
        <end position="142"/>
    </location>
</feature>
<dbReference type="EMBL" id="BMAV01012801">
    <property type="protein sequence ID" value="GFY59771.1"/>
    <property type="molecule type" value="Genomic_DNA"/>
</dbReference>
<evidence type="ECO:0000313" key="3">
    <source>
        <dbReference type="Proteomes" id="UP000886998"/>
    </source>
</evidence>
<dbReference type="Proteomes" id="UP000886998">
    <property type="component" value="Unassembled WGS sequence"/>
</dbReference>
<accession>A0A8X6XYL0</accession>
<dbReference type="AlphaFoldDB" id="A0A8X6XYL0"/>
<feature type="compositionally biased region" description="Basic and acidic residues" evidence="1">
    <location>
        <begin position="126"/>
        <end position="142"/>
    </location>
</feature>
<feature type="region of interest" description="Disordered" evidence="1">
    <location>
        <begin position="1"/>
        <end position="38"/>
    </location>
</feature>
<evidence type="ECO:0000256" key="1">
    <source>
        <dbReference type="SAM" id="MobiDB-lite"/>
    </source>
</evidence>
<sequence length="142" mass="15389">MGPLGRRGPNLASSCMGSRPLFSSDSWMRPDRGSPAAPALGAAAVTRGAVLQGGGRRLTRPFTGSERRRAFVVPSYHRNQDNSPEKKPHLDDPRSRDNPSRAIVRSEHHLIAAANHLLVAASPRASGERALAESSSERRRIH</sequence>
<dbReference type="OrthoDB" id="10541961at2759"/>